<dbReference type="FunFam" id="1.10.10.10:FF:000001">
    <property type="entry name" value="LysR family transcriptional regulator"/>
    <property type="match status" value="1"/>
</dbReference>
<dbReference type="Pfam" id="PF00126">
    <property type="entry name" value="HTH_1"/>
    <property type="match status" value="1"/>
</dbReference>
<feature type="domain" description="HTH lysR-type" evidence="5">
    <location>
        <begin position="1"/>
        <end position="59"/>
    </location>
</feature>
<proteinExistence type="inferred from homology"/>
<dbReference type="InterPro" id="IPR036388">
    <property type="entry name" value="WH-like_DNA-bd_sf"/>
</dbReference>
<dbReference type="Proteomes" id="UP000215633">
    <property type="component" value="Unassembled WGS sequence"/>
</dbReference>
<keyword evidence="2" id="KW-0805">Transcription regulation</keyword>
<protein>
    <submittedName>
        <fullName evidence="6">LysR family transcriptional regulator</fullName>
    </submittedName>
</protein>
<dbReference type="PROSITE" id="PS50931">
    <property type="entry name" value="HTH_LYSR"/>
    <property type="match status" value="1"/>
</dbReference>
<dbReference type="PANTHER" id="PTHR30537:SF5">
    <property type="entry name" value="HTH-TYPE TRANSCRIPTIONAL ACTIVATOR TTDR-RELATED"/>
    <property type="match status" value="1"/>
</dbReference>
<organism evidence="6 7">
    <name type="scientific">Bordetella genomosp. 2</name>
    <dbReference type="NCBI Taxonomy" id="1983456"/>
    <lineage>
        <taxon>Bacteria</taxon>
        <taxon>Pseudomonadati</taxon>
        <taxon>Pseudomonadota</taxon>
        <taxon>Betaproteobacteria</taxon>
        <taxon>Burkholderiales</taxon>
        <taxon>Alcaligenaceae</taxon>
        <taxon>Bordetella</taxon>
    </lineage>
</organism>
<dbReference type="SUPFAM" id="SSF46785">
    <property type="entry name" value="Winged helix' DNA-binding domain"/>
    <property type="match status" value="1"/>
</dbReference>
<dbReference type="GO" id="GO:0043565">
    <property type="term" value="F:sequence-specific DNA binding"/>
    <property type="evidence" value="ECO:0007669"/>
    <property type="project" value="TreeGrafter"/>
</dbReference>
<comment type="caution">
    <text evidence="6">The sequence shown here is derived from an EMBL/GenBank/DDBJ whole genome shotgun (WGS) entry which is preliminary data.</text>
</comment>
<dbReference type="Gene3D" id="1.10.10.10">
    <property type="entry name" value="Winged helix-like DNA-binding domain superfamily/Winged helix DNA-binding domain"/>
    <property type="match status" value="1"/>
</dbReference>
<accession>A0A261VZU8</accession>
<dbReference type="SUPFAM" id="SSF53850">
    <property type="entry name" value="Periplasmic binding protein-like II"/>
    <property type="match status" value="1"/>
</dbReference>
<evidence type="ECO:0000256" key="1">
    <source>
        <dbReference type="ARBA" id="ARBA00009437"/>
    </source>
</evidence>
<evidence type="ECO:0000256" key="4">
    <source>
        <dbReference type="ARBA" id="ARBA00023163"/>
    </source>
</evidence>
<dbReference type="Gene3D" id="3.40.190.290">
    <property type="match status" value="1"/>
</dbReference>
<dbReference type="GO" id="GO:0006351">
    <property type="term" value="P:DNA-templated transcription"/>
    <property type="evidence" value="ECO:0007669"/>
    <property type="project" value="TreeGrafter"/>
</dbReference>
<dbReference type="InterPro" id="IPR036390">
    <property type="entry name" value="WH_DNA-bd_sf"/>
</dbReference>
<comment type="similarity">
    <text evidence="1">Belongs to the LysR transcriptional regulatory family.</text>
</comment>
<dbReference type="InterPro" id="IPR005119">
    <property type="entry name" value="LysR_subst-bd"/>
</dbReference>
<evidence type="ECO:0000256" key="2">
    <source>
        <dbReference type="ARBA" id="ARBA00023015"/>
    </source>
</evidence>
<dbReference type="Pfam" id="PF03466">
    <property type="entry name" value="LysR_substrate"/>
    <property type="match status" value="1"/>
</dbReference>
<name>A0A261VZU8_9BORD</name>
<gene>
    <name evidence="6" type="ORF">CAL24_06690</name>
</gene>
<dbReference type="RefSeq" id="WP_028354254.1">
    <property type="nucleotide sequence ID" value="NZ_NEVT01000003.1"/>
</dbReference>
<sequence>MDRFEEMRVFTAVVEAGSFVKAAETLRMSKAGVSRHLTELETRLGARLIQRTTRRQSLTEEGQLFYERCKVLLAEVEDAETEVNSRSGEVGGLLRVNAPLTFGVRHLAPLWGVFKAQHPKLMLDITLADRVVDLVDEGYDMAVRISQLADSTLVSRRLAATRMVLCASPDYLRRHGTPAHPRELAAHGTIAYSYWAGRDEWRFLGPEGEVNVRIQPLMRANNGDTCLAAALAHLGIVLQPTFLVGEALQAGELVELMPQYRCGELGIYGVYPTRRHVPPRVRALLEFLAAHFAQPPWPE</sequence>
<dbReference type="GO" id="GO:0003700">
    <property type="term" value="F:DNA-binding transcription factor activity"/>
    <property type="evidence" value="ECO:0007669"/>
    <property type="project" value="InterPro"/>
</dbReference>
<dbReference type="FunFam" id="3.40.190.290:FF:000001">
    <property type="entry name" value="Transcriptional regulator, LysR family"/>
    <property type="match status" value="1"/>
</dbReference>
<dbReference type="InterPro" id="IPR000847">
    <property type="entry name" value="LysR_HTH_N"/>
</dbReference>
<keyword evidence="3" id="KW-0238">DNA-binding</keyword>
<keyword evidence="4" id="KW-0804">Transcription</keyword>
<dbReference type="AlphaFoldDB" id="A0A261VZU8"/>
<keyword evidence="7" id="KW-1185">Reference proteome</keyword>
<dbReference type="InterPro" id="IPR058163">
    <property type="entry name" value="LysR-type_TF_proteobact-type"/>
</dbReference>
<evidence type="ECO:0000259" key="5">
    <source>
        <dbReference type="PROSITE" id="PS50931"/>
    </source>
</evidence>
<dbReference type="CDD" id="cd08422">
    <property type="entry name" value="PBP2_CrgA_like"/>
    <property type="match status" value="1"/>
</dbReference>
<evidence type="ECO:0000313" key="7">
    <source>
        <dbReference type="Proteomes" id="UP000215633"/>
    </source>
</evidence>
<evidence type="ECO:0000256" key="3">
    <source>
        <dbReference type="ARBA" id="ARBA00023125"/>
    </source>
</evidence>
<dbReference type="PANTHER" id="PTHR30537">
    <property type="entry name" value="HTH-TYPE TRANSCRIPTIONAL REGULATOR"/>
    <property type="match status" value="1"/>
</dbReference>
<reference evidence="7" key="1">
    <citation type="submission" date="2017-05" db="EMBL/GenBank/DDBJ databases">
        <title>Complete and WGS of Bordetella genogroups.</title>
        <authorList>
            <person name="Spilker T."/>
            <person name="Lipuma J."/>
        </authorList>
    </citation>
    <scope>NUCLEOTIDE SEQUENCE [LARGE SCALE GENOMIC DNA]</scope>
    <source>
        <strain evidence="7">AU8256</strain>
    </source>
</reference>
<evidence type="ECO:0000313" key="6">
    <source>
        <dbReference type="EMBL" id="OZI79605.1"/>
    </source>
</evidence>
<dbReference type="EMBL" id="NEVT01000003">
    <property type="protein sequence ID" value="OZI79605.1"/>
    <property type="molecule type" value="Genomic_DNA"/>
</dbReference>